<name>X1KES1_9ZZZZ</name>
<dbReference type="AlphaFoldDB" id="X1KES1"/>
<sequence>MQMSKDLLFELQTLIVKKGIIDDEIINFVNSNFVINFEKVLESFSRGVIKNIYKPSDRISWIVNGEGEED</sequence>
<evidence type="ECO:0000313" key="1">
    <source>
        <dbReference type="EMBL" id="GAH88664.1"/>
    </source>
</evidence>
<comment type="caution">
    <text evidence="1">The sequence shown here is derived from an EMBL/GenBank/DDBJ whole genome shotgun (WGS) entry which is preliminary data.</text>
</comment>
<dbReference type="EMBL" id="BARU01038863">
    <property type="protein sequence ID" value="GAH88664.1"/>
    <property type="molecule type" value="Genomic_DNA"/>
</dbReference>
<proteinExistence type="predicted"/>
<feature type="non-terminal residue" evidence="1">
    <location>
        <position position="70"/>
    </location>
</feature>
<protein>
    <submittedName>
        <fullName evidence="1">Uncharacterized protein</fullName>
    </submittedName>
</protein>
<reference evidence="1" key="1">
    <citation type="journal article" date="2014" name="Front. Microbiol.">
        <title>High frequency of phylogenetically diverse reductive dehalogenase-homologous genes in deep subseafloor sedimentary metagenomes.</title>
        <authorList>
            <person name="Kawai M."/>
            <person name="Futagami T."/>
            <person name="Toyoda A."/>
            <person name="Takaki Y."/>
            <person name="Nishi S."/>
            <person name="Hori S."/>
            <person name="Arai W."/>
            <person name="Tsubouchi T."/>
            <person name="Morono Y."/>
            <person name="Uchiyama I."/>
            <person name="Ito T."/>
            <person name="Fujiyama A."/>
            <person name="Inagaki F."/>
            <person name="Takami H."/>
        </authorList>
    </citation>
    <scope>NUCLEOTIDE SEQUENCE</scope>
    <source>
        <strain evidence="1">Expedition CK06-06</strain>
    </source>
</reference>
<accession>X1KES1</accession>
<organism evidence="1">
    <name type="scientific">marine sediment metagenome</name>
    <dbReference type="NCBI Taxonomy" id="412755"/>
    <lineage>
        <taxon>unclassified sequences</taxon>
        <taxon>metagenomes</taxon>
        <taxon>ecological metagenomes</taxon>
    </lineage>
</organism>
<gene>
    <name evidence="1" type="ORF">S03H2_60329</name>
</gene>